<feature type="domain" description="DUF5710" evidence="8">
    <location>
        <begin position="22"/>
        <end position="64"/>
    </location>
</feature>
<sequence length="598" mass="64592">MARPAAGDVPGPTDTNLNLVTTYLEVPFKEKDEAKALGARWDAGERKWYVPEGTDVALFSAWLPVSTKTANSASVPTSQRAPSLESAGRDVALPKKGVTLSQLLASVAQAVAQSFRSGVWTIVEVVETRVRNGHVYLELSERSTDGSLLATARAIIWANIANRILPEFERATGASIAPGIKLLVRAKPNFKPQYGFSIEIDAIDPDYTLGDLEARKREIRSRLQQEGIFDANKKLPAPWDFNAILVIAPQEAAGLGDFRAEAKRLERFGVCRFVYASSRFQGEGAAREIRDALLNALADWDESGNASPDAVVIIRGGGAVNDLAWLNDYELAKTICCLRVPVLTGVGHERDSTIIDEVANTRFDTPSKVAAGIEQVIKRRVDESRVNFEFVTAHATRVGNAARVLLDKGFTAIQSGAIRQVGTARQTTSALIGELQLGANLTVRDAKHDAGTLMTDIEHKAYQLLAMAKRDVPSAFAGISGGAGNVVKTARALTTTRLEAIHDRTSLDVRRSKESIEQGLQSVALSAQHQIASARNRATAVFREVAGQGPEKTLGRGFAIVRDQRGQPVTSAADAKSMVELEIELRDGRVAVGVKQGW</sequence>
<evidence type="ECO:0000259" key="8">
    <source>
        <dbReference type="Pfam" id="PF18974"/>
    </source>
</evidence>
<gene>
    <name evidence="9" type="ORF">AWB79_05437</name>
</gene>
<evidence type="ECO:0000256" key="4">
    <source>
        <dbReference type="ARBA" id="ARBA00022839"/>
    </source>
</evidence>
<proteinExistence type="predicted"/>
<evidence type="ECO:0000256" key="2">
    <source>
        <dbReference type="ARBA" id="ARBA00022722"/>
    </source>
</evidence>
<evidence type="ECO:0000259" key="7">
    <source>
        <dbReference type="Pfam" id="PF13742"/>
    </source>
</evidence>
<dbReference type="Pfam" id="PF13742">
    <property type="entry name" value="tRNA_anti_2"/>
    <property type="match status" value="1"/>
</dbReference>
<dbReference type="PANTHER" id="PTHR30008">
    <property type="entry name" value="EXODEOXYRIBONUCLEASE 7 LARGE SUBUNIT"/>
    <property type="match status" value="1"/>
</dbReference>
<keyword evidence="10" id="KW-1185">Reference proteome</keyword>
<dbReference type="RefSeq" id="WP_082862477.1">
    <property type="nucleotide sequence ID" value="NZ_FCOA02000023.1"/>
</dbReference>
<dbReference type="InterPro" id="IPR043764">
    <property type="entry name" value="DUF5710"/>
</dbReference>
<dbReference type="Pfam" id="PF18974">
    <property type="entry name" value="DUF5710"/>
    <property type="match status" value="1"/>
</dbReference>
<feature type="domain" description="Exonuclease VII large subunit C-terminal" evidence="6">
    <location>
        <begin position="228"/>
        <end position="591"/>
    </location>
</feature>
<dbReference type="GO" id="GO:0006308">
    <property type="term" value="P:DNA catabolic process"/>
    <property type="evidence" value="ECO:0007669"/>
    <property type="project" value="UniProtKB-UniRule"/>
</dbReference>
<keyword evidence="1" id="KW-0963">Cytoplasm</keyword>
<dbReference type="PANTHER" id="PTHR30008:SF0">
    <property type="entry name" value="EXODEOXYRIBONUCLEASE 7 LARGE SUBUNIT"/>
    <property type="match status" value="1"/>
</dbReference>
<name>A0A158CIK1_9BURK</name>
<evidence type="ECO:0000256" key="3">
    <source>
        <dbReference type="ARBA" id="ARBA00022801"/>
    </source>
</evidence>
<keyword evidence="4" id="KW-0269">Exonuclease</keyword>
<dbReference type="GO" id="GO:0003676">
    <property type="term" value="F:nucleic acid binding"/>
    <property type="evidence" value="ECO:0007669"/>
    <property type="project" value="InterPro"/>
</dbReference>
<dbReference type="GO" id="GO:0009318">
    <property type="term" value="C:exodeoxyribonuclease VII complex"/>
    <property type="evidence" value="ECO:0007669"/>
    <property type="project" value="UniProtKB-UniRule"/>
</dbReference>
<dbReference type="OrthoDB" id="7235451at2"/>
<organism evidence="9 10">
    <name type="scientific">Caballeronia hypogeia</name>
    <dbReference type="NCBI Taxonomy" id="1777140"/>
    <lineage>
        <taxon>Bacteria</taxon>
        <taxon>Pseudomonadati</taxon>
        <taxon>Pseudomonadota</taxon>
        <taxon>Betaproteobacteria</taxon>
        <taxon>Burkholderiales</taxon>
        <taxon>Burkholderiaceae</taxon>
        <taxon>Caballeronia</taxon>
    </lineage>
</organism>
<evidence type="ECO:0000313" key="9">
    <source>
        <dbReference type="EMBL" id="SAK82149.1"/>
    </source>
</evidence>
<dbReference type="InterPro" id="IPR025824">
    <property type="entry name" value="OB-fold_nuc-bd_dom"/>
</dbReference>
<dbReference type="Pfam" id="PF02601">
    <property type="entry name" value="Exonuc_VII_L"/>
    <property type="match status" value="1"/>
</dbReference>
<dbReference type="Proteomes" id="UP000054851">
    <property type="component" value="Unassembled WGS sequence"/>
</dbReference>
<feature type="domain" description="OB-fold nucleic acid binding" evidence="7">
    <location>
        <begin position="99"/>
        <end position="203"/>
    </location>
</feature>
<evidence type="ECO:0000313" key="10">
    <source>
        <dbReference type="Proteomes" id="UP000054851"/>
    </source>
</evidence>
<dbReference type="CDD" id="cd04489">
    <property type="entry name" value="ExoVII_LU_OBF"/>
    <property type="match status" value="1"/>
</dbReference>
<comment type="caution">
    <text evidence="9">The sequence shown here is derived from an EMBL/GenBank/DDBJ whole genome shotgun (WGS) entry which is preliminary data.</text>
</comment>
<keyword evidence="3" id="KW-0378">Hydrolase</keyword>
<protein>
    <recommendedName>
        <fullName evidence="5">Exodeoxyribonuclease VII large subunit</fullName>
        <ecNumber evidence="5">3.1.11.6</ecNumber>
    </recommendedName>
</protein>
<evidence type="ECO:0000259" key="6">
    <source>
        <dbReference type="Pfam" id="PF02601"/>
    </source>
</evidence>
<dbReference type="InterPro" id="IPR020579">
    <property type="entry name" value="Exonuc_VII_lsu_C"/>
</dbReference>
<evidence type="ECO:0000256" key="1">
    <source>
        <dbReference type="ARBA" id="ARBA00022490"/>
    </source>
</evidence>
<evidence type="ECO:0000256" key="5">
    <source>
        <dbReference type="NCBIfam" id="TIGR00237"/>
    </source>
</evidence>
<dbReference type="NCBIfam" id="TIGR00237">
    <property type="entry name" value="xseA"/>
    <property type="match status" value="1"/>
</dbReference>
<reference evidence="9" key="1">
    <citation type="submission" date="2016-01" db="EMBL/GenBank/DDBJ databases">
        <authorList>
            <person name="Peeters C."/>
        </authorList>
    </citation>
    <scope>NUCLEOTIDE SEQUENCE</scope>
    <source>
        <strain evidence="9">LMG 29322</strain>
    </source>
</reference>
<accession>A0A158CIK1</accession>
<keyword evidence="2" id="KW-0540">Nuclease</keyword>
<dbReference type="AlphaFoldDB" id="A0A158CIK1"/>
<dbReference type="EC" id="3.1.11.6" evidence="5"/>
<dbReference type="InterPro" id="IPR003753">
    <property type="entry name" value="Exonuc_VII_L"/>
</dbReference>
<dbReference type="STRING" id="1777140.AWB79_05437"/>
<dbReference type="GO" id="GO:0008855">
    <property type="term" value="F:exodeoxyribonuclease VII activity"/>
    <property type="evidence" value="ECO:0007669"/>
    <property type="project" value="UniProtKB-UniRule"/>
</dbReference>
<dbReference type="EMBL" id="FCOA02000023">
    <property type="protein sequence ID" value="SAK82149.1"/>
    <property type="molecule type" value="Genomic_DNA"/>
</dbReference>